<dbReference type="Pfam" id="PF01145">
    <property type="entry name" value="Band_7"/>
    <property type="match status" value="1"/>
</dbReference>
<dbReference type="AlphaFoldDB" id="A0A3D8QWB3"/>
<dbReference type="InterPro" id="IPR001107">
    <property type="entry name" value="Band_7"/>
</dbReference>
<dbReference type="PANTHER" id="PTHR13806">
    <property type="entry name" value="FLOTILLIN-RELATED"/>
    <property type="match status" value="1"/>
</dbReference>
<dbReference type="InterPro" id="IPR036013">
    <property type="entry name" value="Band_7/SPFH_dom_sf"/>
</dbReference>
<comment type="subcellular location">
    <subcellularLocation>
        <location evidence="1">Cell membrane</location>
    </subcellularLocation>
</comment>
<comment type="caution">
    <text evidence="7">The sequence shown here is derived from an EMBL/GenBank/DDBJ whole genome shotgun (WGS) entry which is preliminary data.</text>
</comment>
<evidence type="ECO:0000256" key="4">
    <source>
        <dbReference type="ARBA" id="ARBA00023136"/>
    </source>
</evidence>
<dbReference type="STRING" id="1849047.A0A3D8QWB3"/>
<dbReference type="CDD" id="cd03399">
    <property type="entry name" value="SPFH_flotillin"/>
    <property type="match status" value="1"/>
</dbReference>
<comment type="similarity">
    <text evidence="2 5">Belongs to the band 7/mec-2 family. Flotillin subfamily.</text>
</comment>
<evidence type="ECO:0000256" key="3">
    <source>
        <dbReference type="ARBA" id="ARBA00022475"/>
    </source>
</evidence>
<proteinExistence type="inferred from homology"/>
<dbReference type="Gene3D" id="3.30.479.30">
    <property type="entry name" value="Band 7 domain"/>
    <property type="match status" value="1"/>
</dbReference>
<keyword evidence="8" id="KW-1185">Reference proteome</keyword>
<dbReference type="GO" id="GO:0005886">
    <property type="term" value="C:plasma membrane"/>
    <property type="evidence" value="ECO:0007669"/>
    <property type="project" value="UniProtKB-SubCell"/>
</dbReference>
<feature type="domain" description="Band 7" evidence="6">
    <location>
        <begin position="139"/>
        <end position="233"/>
    </location>
</feature>
<evidence type="ECO:0000313" key="8">
    <source>
        <dbReference type="Proteomes" id="UP000256645"/>
    </source>
</evidence>
<evidence type="ECO:0000256" key="2">
    <source>
        <dbReference type="ARBA" id="ARBA00007161"/>
    </source>
</evidence>
<dbReference type="PANTHER" id="PTHR13806:SF31">
    <property type="entry name" value="FLOTILLIN-LIKE PROTEIN 1-RELATED"/>
    <property type="match status" value="1"/>
</dbReference>
<evidence type="ECO:0000313" key="7">
    <source>
        <dbReference type="EMBL" id="RDW66049.1"/>
    </source>
</evidence>
<dbReference type="Proteomes" id="UP000256645">
    <property type="component" value="Unassembled WGS sequence"/>
</dbReference>
<keyword evidence="3" id="KW-1003">Cell membrane</keyword>
<protein>
    <recommendedName>
        <fullName evidence="6">Band 7 domain-containing protein</fullName>
    </recommendedName>
</protein>
<dbReference type="InterPro" id="IPR027705">
    <property type="entry name" value="Flotillin_fam"/>
</dbReference>
<organism evidence="7 8">
    <name type="scientific">Coleophoma cylindrospora</name>
    <dbReference type="NCBI Taxonomy" id="1849047"/>
    <lineage>
        <taxon>Eukaryota</taxon>
        <taxon>Fungi</taxon>
        <taxon>Dikarya</taxon>
        <taxon>Ascomycota</taxon>
        <taxon>Pezizomycotina</taxon>
        <taxon>Leotiomycetes</taxon>
        <taxon>Helotiales</taxon>
        <taxon>Dermateaceae</taxon>
        <taxon>Coleophoma</taxon>
    </lineage>
</organism>
<dbReference type="SUPFAM" id="SSF117892">
    <property type="entry name" value="Band 7/SPFH domain"/>
    <property type="match status" value="1"/>
</dbReference>
<keyword evidence="4" id="KW-0472">Membrane</keyword>
<reference evidence="7 8" key="1">
    <citation type="journal article" date="2018" name="IMA Fungus">
        <title>IMA Genome-F 9: Draft genome sequence of Annulohypoxylon stygium, Aspergillus mulundensis, Berkeleyomyces basicola (syn. Thielaviopsis basicola), Ceratocystis smalleyi, two Cercospora beticola strains, Coleophoma cylindrospora, Fusarium fracticaudum, Phialophora cf. hyalina, and Morchella septimelata.</title>
        <authorList>
            <person name="Wingfield B.D."/>
            <person name="Bills G.F."/>
            <person name="Dong Y."/>
            <person name="Huang W."/>
            <person name="Nel W.J."/>
            <person name="Swalarsk-Parry B.S."/>
            <person name="Vaghefi N."/>
            <person name="Wilken P.M."/>
            <person name="An Z."/>
            <person name="de Beer Z.W."/>
            <person name="De Vos L."/>
            <person name="Chen L."/>
            <person name="Duong T.A."/>
            <person name="Gao Y."/>
            <person name="Hammerbacher A."/>
            <person name="Kikkert J.R."/>
            <person name="Li Y."/>
            <person name="Li H."/>
            <person name="Li K."/>
            <person name="Li Q."/>
            <person name="Liu X."/>
            <person name="Ma X."/>
            <person name="Naidoo K."/>
            <person name="Pethybridge S.J."/>
            <person name="Sun J."/>
            <person name="Steenkamp E.T."/>
            <person name="van der Nest M.A."/>
            <person name="van Wyk S."/>
            <person name="Wingfield M.J."/>
            <person name="Xiong C."/>
            <person name="Yue Q."/>
            <person name="Zhang X."/>
        </authorList>
    </citation>
    <scope>NUCLEOTIDE SEQUENCE [LARGE SCALE GENOMIC DNA]</scope>
    <source>
        <strain evidence="7 8">BP6252</strain>
    </source>
</reference>
<dbReference type="EMBL" id="PDLM01000011">
    <property type="protein sequence ID" value="RDW66049.1"/>
    <property type="molecule type" value="Genomic_DNA"/>
</dbReference>
<dbReference type="OrthoDB" id="6080404at2759"/>
<sequence length="546" mass="60231">MQYVTGKANQYLAITGPGIDGIRIEKKGFIYPFQICQKISLLPREYSIDLQAMTREKLQFLLPVVFTIGPNCNKRGKNANKTKIQAAKEVKLDLKGKLPASANDNAAVALQQDLAREDGGDALVKYAMLLADGTSKGTDYQHLDKIVKGIIEGETRVIVSMMTMEEIFSEREQFKTRIYMNIQTELDQFGLMIYNANVKELADAPHSNYFESMSKKAHEGAINQARIDVADAQRKGNVGEAQRHGEQNREIAKIHAETAVQKTIRDSEKARAEAELATAKTGFDRDVNIAQIEATRRTEERDEELRKAVEKKRAETELERLRALDVVKATILRESKQQAADAKNYEAQAQSNAEFYSEQKAADAHAYKTEAAANAAIIAEQKTADAAAYRITRAAEANFLAQSKEAEAVLLRREKEAAGLTAMATAYSHLSQAFGGPDGLIKYLMIEKGIYTDLAKANADAVRGMNPKMTIWNTGSQAGEATGGDGKMGGVESIRNMYQMLPPLMTTINEQTGVVLPEWQFGKLGHELSERETNGAKKMNGMANGH</sequence>
<accession>A0A3D8QWB3</accession>
<evidence type="ECO:0000259" key="6">
    <source>
        <dbReference type="Pfam" id="PF01145"/>
    </source>
</evidence>
<evidence type="ECO:0000256" key="5">
    <source>
        <dbReference type="RuleBase" id="RU366054"/>
    </source>
</evidence>
<name>A0A3D8QWB3_9HELO</name>
<gene>
    <name evidence="7" type="ORF">BP6252_09684</name>
</gene>
<evidence type="ECO:0000256" key="1">
    <source>
        <dbReference type="ARBA" id="ARBA00004236"/>
    </source>
</evidence>